<proteinExistence type="predicted"/>
<dbReference type="AlphaFoldDB" id="A0A2B4RUW6"/>
<accession>A0A2B4RUW6</accession>
<name>A0A2B4RUW6_STYPI</name>
<keyword evidence="2" id="KW-1185">Reference proteome</keyword>
<gene>
    <name evidence="1" type="ORF">AWC38_SpisGene14561</name>
</gene>
<organism evidence="1 2">
    <name type="scientific">Stylophora pistillata</name>
    <name type="common">Smooth cauliflower coral</name>
    <dbReference type="NCBI Taxonomy" id="50429"/>
    <lineage>
        <taxon>Eukaryota</taxon>
        <taxon>Metazoa</taxon>
        <taxon>Cnidaria</taxon>
        <taxon>Anthozoa</taxon>
        <taxon>Hexacorallia</taxon>
        <taxon>Scleractinia</taxon>
        <taxon>Astrocoeniina</taxon>
        <taxon>Pocilloporidae</taxon>
        <taxon>Stylophora</taxon>
    </lineage>
</organism>
<evidence type="ECO:0000313" key="1">
    <source>
        <dbReference type="EMBL" id="PFX20966.1"/>
    </source>
</evidence>
<dbReference type="EMBL" id="LSMT01000297">
    <property type="protein sequence ID" value="PFX20966.1"/>
    <property type="molecule type" value="Genomic_DNA"/>
</dbReference>
<comment type="caution">
    <text evidence="1">The sequence shown here is derived from an EMBL/GenBank/DDBJ whole genome shotgun (WGS) entry which is preliminary data.</text>
</comment>
<dbReference type="Proteomes" id="UP000225706">
    <property type="component" value="Unassembled WGS sequence"/>
</dbReference>
<evidence type="ECO:0000313" key="2">
    <source>
        <dbReference type="Proteomes" id="UP000225706"/>
    </source>
</evidence>
<reference evidence="2" key="1">
    <citation type="journal article" date="2017" name="bioRxiv">
        <title>Comparative analysis of the genomes of Stylophora pistillata and Acropora digitifera provides evidence for extensive differences between species of corals.</title>
        <authorList>
            <person name="Voolstra C.R."/>
            <person name="Li Y."/>
            <person name="Liew Y.J."/>
            <person name="Baumgarten S."/>
            <person name="Zoccola D."/>
            <person name="Flot J.-F."/>
            <person name="Tambutte S."/>
            <person name="Allemand D."/>
            <person name="Aranda M."/>
        </authorList>
    </citation>
    <scope>NUCLEOTIDE SEQUENCE [LARGE SCALE GENOMIC DNA]</scope>
</reference>
<protein>
    <submittedName>
        <fullName evidence="1">Uncharacterized protein</fullName>
    </submittedName>
</protein>
<sequence length="92" mass="10171">MMEKFKDTLSGVERNITLRLGRIEQRLDSLEQNVMIQQPETELPLSGSSILQHDDLETIDSVALASLNEDMDIFALPSETPTVLTPPTASTS</sequence>